<reference evidence="2" key="1">
    <citation type="submission" date="2022-11" db="UniProtKB">
        <authorList>
            <consortium name="WormBaseParasite"/>
        </authorList>
    </citation>
    <scope>IDENTIFICATION</scope>
</reference>
<dbReference type="Proteomes" id="UP000887580">
    <property type="component" value="Unplaced"/>
</dbReference>
<proteinExistence type="predicted"/>
<name>A0AC35FBL1_9BILA</name>
<organism evidence="1 2">
    <name type="scientific">Panagrolaimus sp. PS1159</name>
    <dbReference type="NCBI Taxonomy" id="55785"/>
    <lineage>
        <taxon>Eukaryota</taxon>
        <taxon>Metazoa</taxon>
        <taxon>Ecdysozoa</taxon>
        <taxon>Nematoda</taxon>
        <taxon>Chromadorea</taxon>
        <taxon>Rhabditida</taxon>
        <taxon>Tylenchina</taxon>
        <taxon>Panagrolaimomorpha</taxon>
        <taxon>Panagrolaimoidea</taxon>
        <taxon>Panagrolaimidae</taxon>
        <taxon>Panagrolaimus</taxon>
    </lineage>
</organism>
<sequence length="175" mass="20060">MEIFTFSIIGLLLTFIGMLIWQRIRMLKLREECGFKGPAIGLPQFFMGHIYDIMQHARKYGQSAMPSFILKWKKEHGDVFGVNVYDPEMIKEIFIKQFSCFVSREVSTFTQGYPLGESLLQVEKEGPHGYGWKEIRSIASPTFTTGKMKMVSTFTQGYPLGESLLQVEKEGPHGY</sequence>
<dbReference type="WBParaSite" id="PS1159_v2.g15875.t1">
    <property type="protein sequence ID" value="PS1159_v2.g15875.t1"/>
    <property type="gene ID" value="PS1159_v2.g15875"/>
</dbReference>
<evidence type="ECO:0000313" key="1">
    <source>
        <dbReference type="Proteomes" id="UP000887580"/>
    </source>
</evidence>
<evidence type="ECO:0000313" key="2">
    <source>
        <dbReference type="WBParaSite" id="PS1159_v2.g15875.t1"/>
    </source>
</evidence>
<accession>A0AC35FBL1</accession>
<protein>
    <submittedName>
        <fullName evidence="2">Cytochrome P450</fullName>
    </submittedName>
</protein>